<dbReference type="Pfam" id="PF14674">
    <property type="entry name" value="FANCI_S1-cap"/>
    <property type="match status" value="1"/>
</dbReference>
<dbReference type="CDD" id="cd11720">
    <property type="entry name" value="FANCI"/>
    <property type="match status" value="1"/>
</dbReference>
<feature type="non-terminal residue" evidence="9">
    <location>
        <position position="1341"/>
    </location>
</feature>
<dbReference type="InterPro" id="IPR026171">
    <property type="entry name" value="FANCI"/>
</dbReference>
<feature type="domain" description="FANCI solenoid 2" evidence="4">
    <location>
        <begin position="381"/>
        <end position="545"/>
    </location>
</feature>
<evidence type="ECO:0000256" key="1">
    <source>
        <dbReference type="SAM" id="MobiDB-lite"/>
    </source>
</evidence>
<evidence type="ECO:0000259" key="8">
    <source>
        <dbReference type="Pfam" id="PF14680"/>
    </source>
</evidence>
<evidence type="ECO:0000259" key="6">
    <source>
        <dbReference type="Pfam" id="PF14678"/>
    </source>
</evidence>
<dbReference type="InterPro" id="IPR029310">
    <property type="entry name" value="FANCI_HD1"/>
</dbReference>
<accession>A0A7K8P6E1</accession>
<evidence type="ECO:0000259" key="3">
    <source>
        <dbReference type="Pfam" id="PF14675"/>
    </source>
</evidence>
<dbReference type="EMBL" id="VWPP01000057">
    <property type="protein sequence ID" value="NXE74760.1"/>
    <property type="molecule type" value="Genomic_DNA"/>
</dbReference>
<protein>
    <submittedName>
        <fullName evidence="9">FANCI protein</fullName>
    </submittedName>
</protein>
<dbReference type="InterPro" id="IPR029305">
    <property type="entry name" value="FANCI_S1-cap"/>
</dbReference>
<name>A0A7K8P6E1_COCCO</name>
<organism evidence="9 10">
    <name type="scientific">Cochlearius cochlearius</name>
    <name type="common">Boat-billed heron</name>
    <dbReference type="NCBI Taxonomy" id="110676"/>
    <lineage>
        <taxon>Eukaryota</taxon>
        <taxon>Metazoa</taxon>
        <taxon>Chordata</taxon>
        <taxon>Craniata</taxon>
        <taxon>Vertebrata</taxon>
        <taxon>Euteleostomi</taxon>
        <taxon>Archelosauria</taxon>
        <taxon>Archosauria</taxon>
        <taxon>Dinosauria</taxon>
        <taxon>Saurischia</taxon>
        <taxon>Theropoda</taxon>
        <taxon>Coelurosauria</taxon>
        <taxon>Aves</taxon>
        <taxon>Neognathae</taxon>
        <taxon>Neoaves</taxon>
        <taxon>Aequornithes</taxon>
        <taxon>Pelecaniformes</taxon>
        <taxon>Ardeidae</taxon>
        <taxon>Cochlearius</taxon>
    </lineage>
</organism>
<feature type="domain" description="FANCI helical" evidence="8">
    <location>
        <begin position="559"/>
        <end position="792"/>
    </location>
</feature>
<keyword evidence="10" id="KW-1185">Reference proteome</keyword>
<dbReference type="Pfam" id="PF14679">
    <property type="entry name" value="FANCI_HD1"/>
    <property type="match status" value="1"/>
</dbReference>
<evidence type="ECO:0000259" key="7">
    <source>
        <dbReference type="Pfam" id="PF14679"/>
    </source>
</evidence>
<feature type="domain" description="FANCI solenoid 4" evidence="6">
    <location>
        <begin position="1047"/>
        <end position="1300"/>
    </location>
</feature>
<dbReference type="Pfam" id="PF14676">
    <property type="entry name" value="FANCI_S2"/>
    <property type="match status" value="1"/>
</dbReference>
<dbReference type="PANTHER" id="PTHR21818:SF0">
    <property type="entry name" value="FANCONI ANEMIA GROUP I PROTEIN"/>
    <property type="match status" value="1"/>
</dbReference>
<dbReference type="GO" id="GO:0006281">
    <property type="term" value="P:DNA repair"/>
    <property type="evidence" value="ECO:0007669"/>
    <property type="project" value="InterPro"/>
</dbReference>
<dbReference type="InterPro" id="IPR029308">
    <property type="entry name" value="FANCI_S1"/>
</dbReference>
<dbReference type="InterPro" id="IPR029313">
    <property type="entry name" value="FANCI_S3"/>
</dbReference>
<feature type="domain" description="FANCI solenoid 1" evidence="3">
    <location>
        <begin position="64"/>
        <end position="282"/>
    </location>
</feature>
<evidence type="ECO:0000259" key="2">
    <source>
        <dbReference type="Pfam" id="PF14674"/>
    </source>
</evidence>
<dbReference type="Pfam" id="PF14680">
    <property type="entry name" value="FANCI_HD2"/>
    <property type="match status" value="1"/>
</dbReference>
<gene>
    <name evidence="9" type="primary">Fanci</name>
    <name evidence="9" type="ORF">COCCOC_R05232</name>
</gene>
<dbReference type="Proteomes" id="UP000525205">
    <property type="component" value="Unassembled WGS sequence"/>
</dbReference>
<evidence type="ECO:0000313" key="9">
    <source>
        <dbReference type="EMBL" id="NXE74760.1"/>
    </source>
</evidence>
<dbReference type="Pfam" id="PF14677">
    <property type="entry name" value="FANCI_S3"/>
    <property type="match status" value="1"/>
</dbReference>
<feature type="region of interest" description="Disordered" evidence="1">
    <location>
        <begin position="1304"/>
        <end position="1341"/>
    </location>
</feature>
<dbReference type="InterPro" id="IPR029312">
    <property type="entry name" value="FANCI_HD2"/>
</dbReference>
<evidence type="ECO:0000313" key="10">
    <source>
        <dbReference type="Proteomes" id="UP000525205"/>
    </source>
</evidence>
<sequence>MAQRILALAAEEAPERLQEALQSLGEGELGDMVTRQALKGRETAALLRGIFRGSPCSQRSGVLRRLQVYKHCVPLVESGDLHLGKVSEIIGLLMLEARQLPGHALAELATLFVDVIKGGSLSNGKSLELFSTVLTALASSKESLAYGKGELNGEEFKKQLINTLCSSKYVHLCQLHHALVHLKDIPLSGEELQFVVEKVLRMFSKLDLQEIPPLVYQLLLLSAKGSKKTVLEGIIRFFNQLDKRQKEEQRVPQSADLEVATMPLDQLRHVEGTVILHIVSVINLDQDLGEELIRHLKTEQQKDPGKALCPFSVALLLSVAVKHRLQEQIFDFLKTSITRSCKDLQFLQASKFLQDLFPQQYDVTAVILEVVKNSAFGWDHVTQGLVDLGFSLMESYEPKKPFGGKAADTSYGLSKMPAQQACRLGASILLETFKVVHEPIRSDILEQVLNRVLTKAASPVSHFIDLLSNIVVSAPLVLQTSSSKVTETFDNLSFLPIDTVQGLLRAVQPLLKVSMSVRDSLIPVLQKAIFSRQLDARKAAVAGFLLLLRNFKVLGSLSSSQCSQVIGATQVQADVHACYNSAANEAFCLEILGSLRRCLSQQADVRLMLYEGFYDVLRRNSQLASSIMETLLSQIKQYYLPQPDLLPPLKLEGCIMAQGDQIFLQEPLAHLLCCIQHCLAWYKSTVPLCQGAEDEEEEEEDVGFEQNFEEMLESVTRRMIKSELEDFELDKSADFSLSSGVGVKNNIYAIQVMGICEVLIEYNFNIGNFSKNKFEDVLGLFTCYNKLAEILKEKAGKNKSTLGNKTARSFLSMGFVSTLLTALFRDNAQTHEESLAVLRSSTEFLRYAVSVALQKVQQLEETGQTDGPDGQNPEKMFQNLCKITRVLLWRYTSIPTVVEESGKKKGKSISLLCLEGLLRIFNTVQQMYAARIPQFLQALDITDGDAEETDINVTEKAAFQIRQFQRSLVNQFSSAEDDFNSKETQSLITVLSTLSKLLDPASQQFLQFLTWTVKICKENALEDIACCKGLLSLLFSLHALYKSPVSLLRELAQDIHACLGDIDQDIEVESRSHFAVVNAKTAAPTVCLLVLGQADKVLEEVDWLIKKLTSLASDTSEESSQASNQTQALEKGVILQLGTLLTVYHELVQTALPGGSCVDTLLRSLSKTYAILTSLIKHYIQACRSTSNTIPGRLEKLVKLSGSHLTPQCYSFITYVQNIHSESLSFAEEKKKKKKEDEAAAISTVMAKVLRETKPIPNLIFAIEQYEKFLIHLSKKSKVNLMQYMKLSTSRDFRINASMLDSVLQERNTENAENEPDNDQSSAAEQTEETQEPKKKRQRKK</sequence>
<comment type="caution">
    <text evidence="9">The sequence shown here is derived from an EMBL/GenBank/DDBJ whole genome shotgun (WGS) entry which is preliminary data.</text>
</comment>
<feature type="non-terminal residue" evidence="9">
    <location>
        <position position="1"/>
    </location>
</feature>
<feature type="domain" description="FANCI helical" evidence="7">
    <location>
        <begin position="287"/>
        <end position="373"/>
    </location>
</feature>
<evidence type="ECO:0000259" key="5">
    <source>
        <dbReference type="Pfam" id="PF14677"/>
    </source>
</evidence>
<dbReference type="PANTHER" id="PTHR21818">
    <property type="entry name" value="BC025462 PROTEIN"/>
    <property type="match status" value="1"/>
</dbReference>
<proteinExistence type="predicted"/>
<dbReference type="Pfam" id="PF14678">
    <property type="entry name" value="FANCI_S4"/>
    <property type="match status" value="1"/>
</dbReference>
<feature type="domain" description="FANCI solenoid 3" evidence="5">
    <location>
        <begin position="810"/>
        <end position="1034"/>
    </location>
</feature>
<feature type="domain" description="FANCI solenoid 1 cap" evidence="2">
    <location>
        <begin position="1"/>
        <end position="53"/>
    </location>
</feature>
<dbReference type="InterPro" id="IPR029314">
    <property type="entry name" value="FANCI_S4"/>
</dbReference>
<evidence type="ECO:0000259" key="4">
    <source>
        <dbReference type="Pfam" id="PF14676"/>
    </source>
</evidence>
<reference evidence="9 10" key="1">
    <citation type="submission" date="2019-09" db="EMBL/GenBank/DDBJ databases">
        <title>Bird 10,000 Genomes (B10K) Project - Family phase.</title>
        <authorList>
            <person name="Zhang G."/>
        </authorList>
    </citation>
    <scope>NUCLEOTIDE SEQUENCE [LARGE SCALE GENOMIC DNA]</scope>
    <source>
        <strain evidence="9">B10K-CU-031-03</strain>
        <tissue evidence="9">Muscle</tissue>
    </source>
</reference>
<dbReference type="GO" id="GO:0070182">
    <property type="term" value="F:DNA polymerase binding"/>
    <property type="evidence" value="ECO:0007669"/>
    <property type="project" value="TreeGrafter"/>
</dbReference>
<dbReference type="InterPro" id="IPR029315">
    <property type="entry name" value="FANCI_S2"/>
</dbReference>
<dbReference type="Pfam" id="PF14675">
    <property type="entry name" value="FANCI_S1"/>
    <property type="match status" value="1"/>
</dbReference>